<dbReference type="EMBL" id="QCZG01000047">
    <property type="protein sequence ID" value="PWA07794.1"/>
    <property type="molecule type" value="Genomic_DNA"/>
</dbReference>
<keyword evidence="7" id="KW-1185">Reference proteome</keyword>
<dbReference type="FunFam" id="1.20.140.10:FF:000004">
    <property type="entry name" value="Acyl-CoA dehydrogenase FadE25"/>
    <property type="match status" value="1"/>
</dbReference>
<evidence type="ECO:0000256" key="3">
    <source>
        <dbReference type="ARBA" id="ARBA00022630"/>
    </source>
</evidence>
<evidence type="ECO:0000256" key="2">
    <source>
        <dbReference type="ARBA" id="ARBA00009347"/>
    </source>
</evidence>
<name>A0A2U1JS70_9BACI</name>
<dbReference type="Proteomes" id="UP000245998">
    <property type="component" value="Unassembled WGS sequence"/>
</dbReference>
<dbReference type="InterPro" id="IPR009075">
    <property type="entry name" value="AcylCo_DH/oxidase_C"/>
</dbReference>
<evidence type="ECO:0000256" key="1">
    <source>
        <dbReference type="ARBA" id="ARBA00001974"/>
    </source>
</evidence>
<feature type="domain" description="Acyl-CoA dehydrogenase/oxidase C-terminal" evidence="5">
    <location>
        <begin position="1"/>
        <end position="141"/>
    </location>
</feature>
<evidence type="ECO:0000259" key="5">
    <source>
        <dbReference type="Pfam" id="PF00441"/>
    </source>
</evidence>
<dbReference type="PANTHER" id="PTHR43884">
    <property type="entry name" value="ACYL-COA DEHYDROGENASE"/>
    <property type="match status" value="1"/>
</dbReference>
<dbReference type="InterPro" id="IPR036250">
    <property type="entry name" value="AcylCo_DH-like_C"/>
</dbReference>
<accession>A0A2U1JS70</accession>
<sequence>MAAVENGRLVVASRALGLAQACLEESVNYAKDRIVLGQAIANYQLVQSKITDMSVGIEAARFLTYRLAWLRDQGVERARKEAGMAKMYAADVAMKSAIDAMQIFGAYSVSDEYPIGRYARNAKVLQIVEGNNDLQRVLIAEYELGIRKEKAKQKV</sequence>
<comment type="cofactor">
    <cofactor evidence="1">
        <name>FAD</name>
        <dbReference type="ChEBI" id="CHEBI:57692"/>
    </cofactor>
</comment>
<keyword evidence="3" id="KW-0285">Flavoprotein</keyword>
<dbReference type="SUPFAM" id="SSF47203">
    <property type="entry name" value="Acyl-CoA dehydrogenase C-terminal domain-like"/>
    <property type="match status" value="1"/>
</dbReference>
<dbReference type="Pfam" id="PF00441">
    <property type="entry name" value="Acyl-CoA_dh_1"/>
    <property type="match status" value="1"/>
</dbReference>
<proteinExistence type="inferred from homology"/>
<dbReference type="AlphaFoldDB" id="A0A2U1JS70"/>
<dbReference type="PANTHER" id="PTHR43884:SF12">
    <property type="entry name" value="ISOVALERYL-COA DEHYDROGENASE, MITOCHONDRIAL-RELATED"/>
    <property type="match status" value="1"/>
</dbReference>
<reference evidence="6 7" key="1">
    <citation type="submission" date="2018-04" db="EMBL/GenBank/DDBJ databases">
        <title>Camelliibacillus theae gen. nov., sp. nov., isolated from Pu'er tea.</title>
        <authorList>
            <person name="Niu L."/>
        </authorList>
    </citation>
    <scope>NUCLEOTIDE SEQUENCE [LARGE SCALE GENOMIC DNA]</scope>
    <source>
        <strain evidence="6 7">T8</strain>
    </source>
</reference>
<gene>
    <name evidence="6" type="ORF">DCC39_16205</name>
</gene>
<comment type="caution">
    <text evidence="6">The sequence shown here is derived from an EMBL/GenBank/DDBJ whole genome shotgun (WGS) entry which is preliminary data.</text>
</comment>
<dbReference type="Gene3D" id="1.20.140.10">
    <property type="entry name" value="Butyryl-CoA Dehydrogenase, subunit A, domain 3"/>
    <property type="match status" value="1"/>
</dbReference>
<evidence type="ECO:0000313" key="7">
    <source>
        <dbReference type="Proteomes" id="UP000245998"/>
    </source>
</evidence>
<comment type="similarity">
    <text evidence="2">Belongs to the acyl-CoA dehydrogenase family.</text>
</comment>
<dbReference type="GO" id="GO:0003995">
    <property type="term" value="F:acyl-CoA dehydrogenase activity"/>
    <property type="evidence" value="ECO:0007669"/>
    <property type="project" value="TreeGrafter"/>
</dbReference>
<keyword evidence="4" id="KW-0274">FAD</keyword>
<dbReference type="OrthoDB" id="9802447at2"/>
<evidence type="ECO:0000313" key="6">
    <source>
        <dbReference type="EMBL" id="PWA07794.1"/>
    </source>
</evidence>
<evidence type="ECO:0000256" key="4">
    <source>
        <dbReference type="ARBA" id="ARBA00022827"/>
    </source>
</evidence>
<organism evidence="6 7">
    <name type="scientific">Pueribacillus theae</name>
    <dbReference type="NCBI Taxonomy" id="2171751"/>
    <lineage>
        <taxon>Bacteria</taxon>
        <taxon>Bacillati</taxon>
        <taxon>Bacillota</taxon>
        <taxon>Bacilli</taxon>
        <taxon>Bacillales</taxon>
        <taxon>Bacillaceae</taxon>
        <taxon>Pueribacillus</taxon>
    </lineage>
</organism>
<protein>
    <recommendedName>
        <fullName evidence="5">Acyl-CoA dehydrogenase/oxidase C-terminal domain-containing protein</fullName>
    </recommendedName>
</protein>